<proteinExistence type="predicted"/>
<reference evidence="2" key="1">
    <citation type="submission" date="2013-09" db="EMBL/GenBank/DDBJ databases">
        <title>Corchorus olitorius genome sequencing.</title>
        <authorList>
            <person name="Alam M."/>
            <person name="Haque M.S."/>
            <person name="Islam M.S."/>
            <person name="Emdad E.M."/>
            <person name="Islam M.M."/>
            <person name="Ahmed B."/>
            <person name="Halim A."/>
            <person name="Hossen Q.M.M."/>
            <person name="Hossain M.Z."/>
            <person name="Ahmed R."/>
            <person name="Khan M.M."/>
            <person name="Islam R."/>
            <person name="Rashid M.M."/>
            <person name="Khan S.A."/>
            <person name="Rahman M.S."/>
            <person name="Alam M."/>
            <person name="Yahiya A.S."/>
            <person name="Khan M.S."/>
            <person name="Azam M.S."/>
            <person name="Haque T."/>
            <person name="Lashkar M.Z.H."/>
            <person name="Akhand A.I."/>
            <person name="Morshed G."/>
            <person name="Roy S."/>
            <person name="Uddin K.S."/>
            <person name="Rabeya T."/>
            <person name="Hossain A.S."/>
            <person name="Chowdhury A."/>
            <person name="Snigdha A.R."/>
            <person name="Mortoza M.S."/>
            <person name="Matin S.A."/>
            <person name="Hoque S.M.E."/>
            <person name="Islam M.K."/>
            <person name="Roy D.K."/>
            <person name="Haider R."/>
            <person name="Moosa M.M."/>
            <person name="Elias S.M."/>
            <person name="Hasan A.M."/>
            <person name="Jahan S."/>
            <person name="Shafiuddin M."/>
            <person name="Mahmood N."/>
            <person name="Shommy N.S."/>
        </authorList>
    </citation>
    <scope>NUCLEOTIDE SEQUENCE [LARGE SCALE GENOMIC DNA]</scope>
    <source>
        <strain evidence="2">cv. O-4</strain>
    </source>
</reference>
<dbReference type="PANTHER" id="PTHR35764">
    <property type="entry name" value="PROTEIN SHORTAGE IN CHIASMATA 1"/>
    <property type="match status" value="1"/>
</dbReference>
<organism evidence="1 2">
    <name type="scientific">Corchorus olitorius</name>
    <dbReference type="NCBI Taxonomy" id="93759"/>
    <lineage>
        <taxon>Eukaryota</taxon>
        <taxon>Viridiplantae</taxon>
        <taxon>Streptophyta</taxon>
        <taxon>Embryophyta</taxon>
        <taxon>Tracheophyta</taxon>
        <taxon>Spermatophyta</taxon>
        <taxon>Magnoliopsida</taxon>
        <taxon>eudicotyledons</taxon>
        <taxon>Gunneridae</taxon>
        <taxon>Pentapetalae</taxon>
        <taxon>rosids</taxon>
        <taxon>malvids</taxon>
        <taxon>Malvales</taxon>
        <taxon>Malvaceae</taxon>
        <taxon>Grewioideae</taxon>
        <taxon>Apeibeae</taxon>
        <taxon>Corchorus</taxon>
    </lineage>
</organism>
<gene>
    <name evidence="1" type="ORF">COLO4_31594</name>
</gene>
<dbReference type="OrthoDB" id="10616321at2759"/>
<comment type="caution">
    <text evidence="1">The sequence shown here is derived from an EMBL/GenBank/DDBJ whole genome shotgun (WGS) entry which is preliminary data.</text>
</comment>
<dbReference type="InterPro" id="IPR038824">
    <property type="entry name" value="SHOC1-like"/>
</dbReference>
<dbReference type="Proteomes" id="UP000187203">
    <property type="component" value="Unassembled WGS sequence"/>
</dbReference>
<evidence type="ECO:0000313" key="1">
    <source>
        <dbReference type="EMBL" id="OMO65036.1"/>
    </source>
</evidence>
<evidence type="ECO:0000313" key="2">
    <source>
        <dbReference type="Proteomes" id="UP000187203"/>
    </source>
</evidence>
<dbReference type="EMBL" id="AWUE01020862">
    <property type="protein sequence ID" value="OMO65036.1"/>
    <property type="molecule type" value="Genomic_DNA"/>
</dbReference>
<accession>A0A1R3H471</accession>
<dbReference type="AlphaFoldDB" id="A0A1R3H471"/>
<keyword evidence="2" id="KW-1185">Reference proteome</keyword>
<sequence length="224" mass="25031">MRTRFLDTDYFTISQSPLETSGVATRHRSPPCLASCTVSVALRRREFSWLLPPCATPLLETLSFINLQPPRLPPSNPSSFNDDLLHFDPLLYDVPLQVERLPIDAALSKFLSEATPQFIDVDFGFFKDTQPPSATPLLETLSFLNLQPPRLPPSNPSSFNDDLLHFDPLLYDVPLQVERLPIDAALSKFLSEATPQFIDVDFGFFKDTQPPSGNVGANLSEIEL</sequence>
<dbReference type="PANTHER" id="PTHR35764:SF1">
    <property type="entry name" value="PROTEIN SHORTAGE IN CHIASMATA 1"/>
    <property type="match status" value="1"/>
</dbReference>
<protein>
    <submittedName>
        <fullName evidence="1">Uncharacterized protein</fullName>
    </submittedName>
</protein>
<name>A0A1R3H471_9ROSI</name>
<dbReference type="STRING" id="93759.A0A1R3H471"/>
<dbReference type="GO" id="GO:0000712">
    <property type="term" value="P:resolution of meiotic recombination intermediates"/>
    <property type="evidence" value="ECO:0007669"/>
    <property type="project" value="TreeGrafter"/>
</dbReference>